<gene>
    <name evidence="2" type="ORF">M422DRAFT_261757</name>
</gene>
<reference evidence="2 3" key="1">
    <citation type="submission" date="2014-06" db="EMBL/GenBank/DDBJ databases">
        <title>Evolutionary Origins and Diversification of the Mycorrhizal Mutualists.</title>
        <authorList>
            <consortium name="DOE Joint Genome Institute"/>
            <consortium name="Mycorrhizal Genomics Consortium"/>
            <person name="Kohler A."/>
            <person name="Kuo A."/>
            <person name="Nagy L.G."/>
            <person name="Floudas D."/>
            <person name="Copeland A."/>
            <person name="Barry K.W."/>
            <person name="Cichocki N."/>
            <person name="Veneault-Fourrey C."/>
            <person name="LaButti K."/>
            <person name="Lindquist E.A."/>
            <person name="Lipzen A."/>
            <person name="Lundell T."/>
            <person name="Morin E."/>
            <person name="Murat C."/>
            <person name="Riley R."/>
            <person name="Ohm R."/>
            <person name="Sun H."/>
            <person name="Tunlid A."/>
            <person name="Henrissat B."/>
            <person name="Grigoriev I.V."/>
            <person name="Hibbett D.S."/>
            <person name="Martin F."/>
        </authorList>
    </citation>
    <scope>NUCLEOTIDE SEQUENCE [LARGE SCALE GENOMIC DNA]</scope>
    <source>
        <strain evidence="2 3">SS14</strain>
    </source>
</reference>
<accession>A0A0C9VF00</accession>
<keyword evidence="3" id="KW-1185">Reference proteome</keyword>
<feature type="compositionally biased region" description="Acidic residues" evidence="1">
    <location>
        <begin position="1"/>
        <end position="12"/>
    </location>
</feature>
<evidence type="ECO:0000313" key="2">
    <source>
        <dbReference type="EMBL" id="KIJ35996.1"/>
    </source>
</evidence>
<evidence type="ECO:0000256" key="1">
    <source>
        <dbReference type="SAM" id="MobiDB-lite"/>
    </source>
</evidence>
<feature type="region of interest" description="Disordered" evidence="1">
    <location>
        <begin position="1"/>
        <end position="59"/>
    </location>
</feature>
<dbReference type="AlphaFoldDB" id="A0A0C9VF00"/>
<proteinExistence type="predicted"/>
<organism evidence="2 3">
    <name type="scientific">Sphaerobolus stellatus (strain SS14)</name>
    <dbReference type="NCBI Taxonomy" id="990650"/>
    <lineage>
        <taxon>Eukaryota</taxon>
        <taxon>Fungi</taxon>
        <taxon>Dikarya</taxon>
        <taxon>Basidiomycota</taxon>
        <taxon>Agaricomycotina</taxon>
        <taxon>Agaricomycetes</taxon>
        <taxon>Phallomycetidae</taxon>
        <taxon>Geastrales</taxon>
        <taxon>Sphaerobolaceae</taxon>
        <taxon>Sphaerobolus</taxon>
    </lineage>
</organism>
<evidence type="ECO:0000313" key="3">
    <source>
        <dbReference type="Proteomes" id="UP000054279"/>
    </source>
</evidence>
<dbReference type="HOGENOM" id="CLU_2962387_0_0_1"/>
<name>A0A0C9VF00_SPHS4</name>
<sequence>MGGSITDDDIEMITDPPVHGCPKKRVIPNSDDEIQEILDPSIKNPKKKQKTLAPGEAPG</sequence>
<dbReference type="Proteomes" id="UP000054279">
    <property type="component" value="Unassembled WGS sequence"/>
</dbReference>
<dbReference type="EMBL" id="KN837183">
    <property type="protein sequence ID" value="KIJ35996.1"/>
    <property type="molecule type" value="Genomic_DNA"/>
</dbReference>
<protein>
    <submittedName>
        <fullName evidence="2">Uncharacterized protein</fullName>
    </submittedName>
</protein>